<dbReference type="PANTHER" id="PTHR19818">
    <property type="entry name" value="ZINC FINGER PROTEIN ZIC AND GLI"/>
    <property type="match status" value="1"/>
</dbReference>
<feature type="compositionally biased region" description="Polar residues" evidence="7">
    <location>
        <begin position="812"/>
        <end position="823"/>
    </location>
</feature>
<feature type="domain" description="C2H2-type" evidence="8">
    <location>
        <begin position="582"/>
        <end position="609"/>
    </location>
</feature>
<feature type="region of interest" description="Disordered" evidence="7">
    <location>
        <begin position="475"/>
        <end position="506"/>
    </location>
</feature>
<evidence type="ECO:0000256" key="4">
    <source>
        <dbReference type="ARBA" id="ARBA00022833"/>
    </source>
</evidence>
<feature type="compositionally biased region" description="Basic residues" evidence="7">
    <location>
        <begin position="644"/>
        <end position="654"/>
    </location>
</feature>
<feature type="compositionally biased region" description="Low complexity" evidence="7">
    <location>
        <begin position="833"/>
        <end position="845"/>
    </location>
</feature>
<feature type="compositionally biased region" description="Polar residues" evidence="7">
    <location>
        <begin position="1"/>
        <end position="17"/>
    </location>
</feature>
<evidence type="ECO:0000313" key="9">
    <source>
        <dbReference type="EMBL" id="KIH93047.1"/>
    </source>
</evidence>
<protein>
    <submittedName>
        <fullName evidence="9">C2h2 transcription factor</fullName>
    </submittedName>
</protein>
<dbReference type="EMBL" id="AWTV01000006">
    <property type="protein sequence ID" value="KIH93047.1"/>
    <property type="molecule type" value="Genomic_DNA"/>
</dbReference>
<keyword evidence="6" id="KW-0175">Coiled coil</keyword>
<feature type="coiled-coil region" evidence="6">
    <location>
        <begin position="101"/>
        <end position="139"/>
    </location>
</feature>
<accession>A0A0C2J7P8</accession>
<feature type="region of interest" description="Disordered" evidence="7">
    <location>
        <begin position="644"/>
        <end position="715"/>
    </location>
</feature>
<dbReference type="GO" id="GO:0045944">
    <property type="term" value="P:positive regulation of transcription by RNA polymerase II"/>
    <property type="evidence" value="ECO:0007669"/>
    <property type="project" value="UniProtKB-ARBA"/>
</dbReference>
<evidence type="ECO:0000259" key="8">
    <source>
        <dbReference type="PROSITE" id="PS50157"/>
    </source>
</evidence>
<dbReference type="HOGENOM" id="CLU_013390_0_0_1"/>
<feature type="compositionally biased region" description="Polar residues" evidence="7">
    <location>
        <begin position="262"/>
        <end position="279"/>
    </location>
</feature>
<keyword evidence="1" id="KW-0479">Metal-binding</keyword>
<dbReference type="RefSeq" id="XP_040621057.1">
    <property type="nucleotide sequence ID" value="XM_040760610.1"/>
</dbReference>
<dbReference type="PROSITE" id="PS00028">
    <property type="entry name" value="ZINC_FINGER_C2H2_1"/>
    <property type="match status" value="2"/>
</dbReference>
<proteinExistence type="predicted"/>
<dbReference type="FunFam" id="3.30.160.60:FF:001649">
    <property type="entry name" value="C2H2 transcription factor Swi5"/>
    <property type="match status" value="1"/>
</dbReference>
<keyword evidence="4" id="KW-0862">Zinc</keyword>
<feature type="region of interest" description="Disordered" evidence="7">
    <location>
        <begin position="791"/>
        <end position="853"/>
    </location>
</feature>
<sequence length="938" mass="102461">MLSTPINNTQSSALQTRQRLHRRQKSTPVAAFEAMKMSGSSSPPSKQQQAAAAAAAATMQQSAQGQAYPQAQSQALSQAHLQKQQVSRQVGHRRGLSLDTRRQQLQQRHQRQQQIQQLQNQQKLEQKQLQHQHQQQKQQLMAAAAAAASATTNQGQSTAQHVMQDTQQQRTVRQGIEAQQFAKRSREQAILFAQQQQQQQQQRQHQQDCADASFDFYNGPTAAMMRKSLSGGGLPMQQQDFQLFANSGHHGLQPPTAFMNFQDASNTAGFPPSATSPQGWASEDDTSSTRRSSRRVSNGILDRVSKFEGMAMEMQRPATPPHQNENKYFPPTPTETPLERMEKHQGAPRLDRFADHYDESMEETLKPQRNRGHHSNRSSGVFDDLRQQAEAMALATPPRSNMIRMPMTPADFMGMNMQNGGFVAMPVPADMQHLSPPQSQHPTPATIQGVFDSNIVGNPDVFAKSDLWATEYDSQSTVSPFGSGRPASPSQSETPGPSRHRAPHKRNESIASIASAASIASINIDETRTETGVTLDDIAIYIEGPNPADGKWRCLYENCDKRFGRKENIKSHVQTHLNDRQYQCPHCQKCFVRQHDLKRHAKIHTGVKPYPCECGNNFARHDALTRHRQRGMCIGAFDGAVRKIGKRGRPRKSRPSLDARRDKSSRTRSKNKASGMGGSASPDRSSHSGYSDNSAGNSPRSDGSDSPFDDDLFDGMDSHTMDMGFASGVPSLGSVSKSTMNPSALAVSSAPMPGSGISAQEMVNIMPVVSPAEQAAAIAASPSAMSHYSHVSRASLPGSSNDAEPDEFLPTNLPTSPTKSVASHYSHHPGTPPELSASSSPPQSSARFFELDPNSSCADEDAIGLSAPLTGSCGPLEMDVGNVSTGTIDEDILLMKAYSADDVLVQLDDSGLSMLNTSKFDDEYGMFTNNDDVFFGNN</sequence>
<dbReference type="FunFam" id="3.30.160.60:FF:000504">
    <property type="entry name" value="C2H2 transcription factor swi5"/>
    <property type="match status" value="1"/>
</dbReference>
<dbReference type="AlphaFoldDB" id="A0A0C2J7P8"/>
<dbReference type="SMART" id="SM00355">
    <property type="entry name" value="ZnF_C2H2"/>
    <property type="match status" value="2"/>
</dbReference>
<dbReference type="PROSITE" id="PS50157">
    <property type="entry name" value="ZINC_FINGER_C2H2_2"/>
    <property type="match status" value="2"/>
</dbReference>
<keyword evidence="10" id="KW-1185">Reference proteome</keyword>
<dbReference type="InterPro" id="IPR050329">
    <property type="entry name" value="GLI_C2H2-zinc-finger"/>
</dbReference>
<dbReference type="VEuPathDB" id="FungiDB:SPBR_02307"/>
<keyword evidence="2" id="KW-0677">Repeat</keyword>
<comment type="caution">
    <text evidence="9">The sequence shown here is derived from an EMBL/GenBank/DDBJ whole genome shotgun (WGS) entry which is preliminary data.</text>
</comment>
<dbReference type="GO" id="GO:0000981">
    <property type="term" value="F:DNA-binding transcription factor activity, RNA polymerase II-specific"/>
    <property type="evidence" value="ECO:0007669"/>
    <property type="project" value="TreeGrafter"/>
</dbReference>
<dbReference type="SUPFAM" id="SSF57667">
    <property type="entry name" value="beta-beta-alpha zinc fingers"/>
    <property type="match status" value="2"/>
</dbReference>
<feature type="region of interest" description="Disordered" evidence="7">
    <location>
        <begin position="316"/>
        <end position="339"/>
    </location>
</feature>
<dbReference type="Pfam" id="PF00096">
    <property type="entry name" value="zf-C2H2"/>
    <property type="match status" value="1"/>
</dbReference>
<dbReference type="PANTHER" id="PTHR19818:SF144">
    <property type="entry name" value="METALLOTHIONEIN EXPRESSION ACTIVATOR-RELATED"/>
    <property type="match status" value="1"/>
</dbReference>
<dbReference type="Gene3D" id="3.30.160.60">
    <property type="entry name" value="Classic Zinc Finger"/>
    <property type="match status" value="3"/>
</dbReference>
<keyword evidence="3 5" id="KW-0863">Zinc-finger</keyword>
<evidence type="ECO:0000256" key="2">
    <source>
        <dbReference type="ARBA" id="ARBA00022737"/>
    </source>
</evidence>
<evidence type="ECO:0000256" key="6">
    <source>
        <dbReference type="SAM" id="Coils"/>
    </source>
</evidence>
<gene>
    <name evidence="9" type="ORF">SPBR_02307</name>
</gene>
<feature type="compositionally biased region" description="Basic and acidic residues" evidence="7">
    <location>
        <begin position="655"/>
        <end position="665"/>
    </location>
</feature>
<dbReference type="InterPro" id="IPR036236">
    <property type="entry name" value="Znf_C2H2_sf"/>
</dbReference>
<dbReference type="GeneID" id="63675531"/>
<feature type="domain" description="C2H2-type" evidence="8">
    <location>
        <begin position="552"/>
        <end position="581"/>
    </location>
</feature>
<evidence type="ECO:0000256" key="3">
    <source>
        <dbReference type="ARBA" id="ARBA00022771"/>
    </source>
</evidence>
<evidence type="ECO:0000313" key="10">
    <source>
        <dbReference type="Proteomes" id="UP000031575"/>
    </source>
</evidence>
<dbReference type="GO" id="GO:0000978">
    <property type="term" value="F:RNA polymerase II cis-regulatory region sequence-specific DNA binding"/>
    <property type="evidence" value="ECO:0007669"/>
    <property type="project" value="TreeGrafter"/>
</dbReference>
<dbReference type="InterPro" id="IPR013087">
    <property type="entry name" value="Znf_C2H2_type"/>
</dbReference>
<dbReference type="GO" id="GO:0005634">
    <property type="term" value="C:nucleus"/>
    <property type="evidence" value="ECO:0007669"/>
    <property type="project" value="UniProtKB-ARBA"/>
</dbReference>
<evidence type="ECO:0000256" key="5">
    <source>
        <dbReference type="PROSITE-ProRule" id="PRU00042"/>
    </source>
</evidence>
<feature type="compositionally biased region" description="Low complexity" evidence="7">
    <location>
        <begin position="34"/>
        <end position="85"/>
    </location>
</feature>
<organism evidence="9 10">
    <name type="scientific">Sporothrix brasiliensis 5110</name>
    <dbReference type="NCBI Taxonomy" id="1398154"/>
    <lineage>
        <taxon>Eukaryota</taxon>
        <taxon>Fungi</taxon>
        <taxon>Dikarya</taxon>
        <taxon>Ascomycota</taxon>
        <taxon>Pezizomycotina</taxon>
        <taxon>Sordariomycetes</taxon>
        <taxon>Sordariomycetidae</taxon>
        <taxon>Ophiostomatales</taxon>
        <taxon>Ophiostomataceae</taxon>
        <taxon>Sporothrix</taxon>
    </lineage>
</organism>
<feature type="region of interest" description="Disordered" evidence="7">
    <location>
        <begin position="1"/>
        <end position="95"/>
    </location>
</feature>
<feature type="region of interest" description="Disordered" evidence="7">
    <location>
        <begin position="254"/>
        <end position="301"/>
    </location>
</feature>
<feature type="compositionally biased region" description="Polar residues" evidence="7">
    <location>
        <begin position="687"/>
        <end position="701"/>
    </location>
</feature>
<name>A0A0C2J7P8_9PEZI</name>
<dbReference type="OrthoDB" id="3437960at2759"/>
<dbReference type="GO" id="GO:0008270">
    <property type="term" value="F:zinc ion binding"/>
    <property type="evidence" value="ECO:0007669"/>
    <property type="project" value="UniProtKB-KW"/>
</dbReference>
<evidence type="ECO:0000256" key="1">
    <source>
        <dbReference type="ARBA" id="ARBA00022723"/>
    </source>
</evidence>
<evidence type="ECO:0000256" key="7">
    <source>
        <dbReference type="SAM" id="MobiDB-lite"/>
    </source>
</evidence>
<dbReference type="Proteomes" id="UP000031575">
    <property type="component" value="Unassembled WGS sequence"/>
</dbReference>
<reference evidence="9 10" key="1">
    <citation type="journal article" date="2014" name="BMC Genomics">
        <title>Comparative genomics of the major fungal agents of human and animal Sporotrichosis: Sporothrix schenckii and Sporothrix brasiliensis.</title>
        <authorList>
            <person name="Teixeira M.M."/>
            <person name="de Almeida L.G."/>
            <person name="Kubitschek-Barreira P."/>
            <person name="Alves F.L."/>
            <person name="Kioshima E.S."/>
            <person name="Abadio A.K."/>
            <person name="Fernandes L."/>
            <person name="Derengowski L.S."/>
            <person name="Ferreira K.S."/>
            <person name="Souza R.C."/>
            <person name="Ruiz J.C."/>
            <person name="de Andrade N.C."/>
            <person name="Paes H.C."/>
            <person name="Nicola A.M."/>
            <person name="Albuquerque P."/>
            <person name="Gerber A.L."/>
            <person name="Martins V.P."/>
            <person name="Peconick L.D."/>
            <person name="Neto A.V."/>
            <person name="Chaucanez C.B."/>
            <person name="Silva P.A."/>
            <person name="Cunha O.L."/>
            <person name="de Oliveira F.F."/>
            <person name="dos Santos T.C."/>
            <person name="Barros A.L."/>
            <person name="Soares M.A."/>
            <person name="de Oliveira L.M."/>
            <person name="Marini M.M."/>
            <person name="Villalobos-Duno H."/>
            <person name="Cunha M.M."/>
            <person name="de Hoog S."/>
            <person name="da Silveira J.F."/>
            <person name="Henrissat B."/>
            <person name="Nino-Vega G.A."/>
            <person name="Cisalpino P.S."/>
            <person name="Mora-Montes H.M."/>
            <person name="Almeida S.R."/>
            <person name="Stajich J.E."/>
            <person name="Lopes-Bezerra L.M."/>
            <person name="Vasconcelos A.T."/>
            <person name="Felipe M.S."/>
        </authorList>
    </citation>
    <scope>NUCLEOTIDE SEQUENCE [LARGE SCALE GENOMIC DNA]</scope>
    <source>
        <strain evidence="9 10">5110</strain>
    </source>
</reference>